<dbReference type="AlphaFoldDB" id="A0A5N7BSQ8"/>
<feature type="region of interest" description="Disordered" evidence="1">
    <location>
        <begin position="398"/>
        <end position="461"/>
    </location>
</feature>
<dbReference type="Pfam" id="PF25909">
    <property type="entry name" value="zf-C2H2_AHC1"/>
    <property type="match status" value="1"/>
</dbReference>
<feature type="compositionally biased region" description="Low complexity" evidence="1">
    <location>
        <begin position="616"/>
        <end position="626"/>
    </location>
</feature>
<feature type="region of interest" description="Disordered" evidence="1">
    <location>
        <begin position="42"/>
        <end position="134"/>
    </location>
</feature>
<feature type="compositionally biased region" description="Polar residues" evidence="1">
    <location>
        <begin position="274"/>
        <end position="292"/>
    </location>
</feature>
<protein>
    <recommendedName>
        <fullName evidence="2">AHC1-like C2H2 zinc-finger domain-containing protein</fullName>
    </recommendedName>
</protein>
<proteinExistence type="predicted"/>
<feature type="compositionally biased region" description="Low complexity" evidence="1">
    <location>
        <begin position="646"/>
        <end position="661"/>
    </location>
</feature>
<feature type="region of interest" description="Disordered" evidence="1">
    <location>
        <begin position="489"/>
        <end position="726"/>
    </location>
</feature>
<feature type="compositionally biased region" description="Low complexity" evidence="1">
    <location>
        <begin position="414"/>
        <end position="427"/>
    </location>
</feature>
<accession>A0A5N7BSQ8</accession>
<dbReference type="OrthoDB" id="5355528at2759"/>
<dbReference type="EMBL" id="ML735353">
    <property type="protein sequence ID" value="KAE8384860.1"/>
    <property type="molecule type" value="Genomic_DNA"/>
</dbReference>
<evidence type="ECO:0000256" key="1">
    <source>
        <dbReference type="SAM" id="MobiDB-lite"/>
    </source>
</evidence>
<reference evidence="3" key="1">
    <citation type="submission" date="2019-04" db="EMBL/GenBank/DDBJ databases">
        <title>Friends and foes A comparative genomics studyof 23 Aspergillus species from section Flavi.</title>
        <authorList>
            <consortium name="DOE Joint Genome Institute"/>
            <person name="Kjaerbolling I."/>
            <person name="Vesth T."/>
            <person name="Frisvad J.C."/>
            <person name="Nybo J.L."/>
            <person name="Theobald S."/>
            <person name="Kildgaard S."/>
            <person name="Isbrandt T."/>
            <person name="Kuo A."/>
            <person name="Sato A."/>
            <person name="Lyhne E.K."/>
            <person name="Kogle M.E."/>
            <person name="Wiebenga A."/>
            <person name="Kun R.S."/>
            <person name="Lubbers R.J."/>
            <person name="Makela M.R."/>
            <person name="Barry K."/>
            <person name="Chovatia M."/>
            <person name="Clum A."/>
            <person name="Daum C."/>
            <person name="Haridas S."/>
            <person name="He G."/>
            <person name="LaButti K."/>
            <person name="Lipzen A."/>
            <person name="Mondo S."/>
            <person name="Riley R."/>
            <person name="Salamov A."/>
            <person name="Simmons B.A."/>
            <person name="Magnuson J.K."/>
            <person name="Henrissat B."/>
            <person name="Mortensen U.H."/>
            <person name="Larsen T.O."/>
            <person name="Devries R.P."/>
            <person name="Grigoriev I.V."/>
            <person name="Machida M."/>
            <person name="Baker S.E."/>
            <person name="Andersen M.R."/>
        </authorList>
    </citation>
    <scope>NUCLEOTIDE SEQUENCE [LARGE SCALE GENOMIC DNA]</scope>
    <source>
        <strain evidence="3">IBT 14317</strain>
    </source>
</reference>
<dbReference type="Proteomes" id="UP000326877">
    <property type="component" value="Unassembled WGS sequence"/>
</dbReference>
<evidence type="ECO:0000259" key="2">
    <source>
        <dbReference type="Pfam" id="PF25909"/>
    </source>
</evidence>
<feature type="compositionally biased region" description="Polar residues" evidence="1">
    <location>
        <begin position="526"/>
        <end position="535"/>
    </location>
</feature>
<feature type="domain" description="AHC1-like C2H2 zinc-finger" evidence="2">
    <location>
        <begin position="307"/>
        <end position="354"/>
    </location>
</feature>
<gene>
    <name evidence="3" type="ORF">BDV23DRAFT_166048</name>
</gene>
<organism evidence="3">
    <name type="scientific">Petromyces alliaceus</name>
    <name type="common">Aspergillus alliaceus</name>
    <dbReference type="NCBI Taxonomy" id="209559"/>
    <lineage>
        <taxon>Eukaryota</taxon>
        <taxon>Fungi</taxon>
        <taxon>Dikarya</taxon>
        <taxon>Ascomycota</taxon>
        <taxon>Pezizomycotina</taxon>
        <taxon>Eurotiomycetes</taxon>
        <taxon>Eurotiomycetidae</taxon>
        <taxon>Eurotiales</taxon>
        <taxon>Aspergillaceae</taxon>
        <taxon>Aspergillus</taxon>
        <taxon>Aspergillus subgen. Circumdati</taxon>
    </lineage>
</organism>
<feature type="region of interest" description="Disordered" evidence="1">
    <location>
        <begin position="242"/>
        <end position="304"/>
    </location>
</feature>
<feature type="compositionally biased region" description="Basic and acidic residues" evidence="1">
    <location>
        <begin position="511"/>
        <end position="521"/>
    </location>
</feature>
<evidence type="ECO:0000313" key="3">
    <source>
        <dbReference type="EMBL" id="KAE8384860.1"/>
    </source>
</evidence>
<feature type="compositionally biased region" description="Basic residues" evidence="1">
    <location>
        <begin position="712"/>
        <end position="726"/>
    </location>
</feature>
<name>A0A5N7BSQ8_PETAA</name>
<sequence>MFRLLPWSSAIGGNKVMAEELKMLATSPRCAAPGVNSLALPQLKRKRSDSSDSIAGQDAPVATKLRADDTPGNPVAIDQNSSLAVSGANTASQQPTSLSDRVSQPTTPSNPTHRQSSDPSGSSTAKQDATPRKVNVDQLRETLEAQLSLEVLLKHNELRLIDQEIAKCQVALEQLRRCAEIPYPGSHATSPAVSNGTGMAVLAPGNGPPPLSPAPWGVTDGPYTRHYARWLLPDPRFDGGELESATPLAFGAPGTPLEGRSTRGNSGGEGGSWASKSRLQRGSGSMKLQSLPNGYPPPKEKAGPMIIRRKSDGVLVKLVCLDCRRDNFSSTQGFINHCRIAHNRNFASHDAAAVASGEPVEVDEAGAIVGDKNNTSSTATAGYVHPLIRSAHIIESSSKAPSASEAFGDNATPRNRSVSSRQASSVVETPRPSAHHVPSGRNTPATAKPADDSFMGSPATPHLSSLMQLKGVGLDLDRLVGEAKTPIDLSAYSSDEGESDVEPARPPVDVSHGEKPAEARIGRQPMRTTAPQTGTRPPGSRKGVEKTSHKPLTLETHTPPRPAPYQSPYGPPSSVVDDLREVDGVDRSANLSPNTVESNQAPSLVSDDDDYEAASDSDSPGPSSSEAGDHEEDFSHIDVEDDEDTTGSTTTSDPKSDPSMTGAAHPSTSFSKPLGRGSSKKKDGLLSASIVSLNRGKDEKRVSFASPDTSPAKRKKDHKRKPSGGQ</sequence>
<feature type="compositionally biased region" description="Polar residues" evidence="1">
    <location>
        <begin position="78"/>
        <end position="127"/>
    </location>
</feature>
<feature type="compositionally biased region" description="Pro residues" evidence="1">
    <location>
        <begin position="559"/>
        <end position="571"/>
    </location>
</feature>
<feature type="compositionally biased region" description="Polar residues" evidence="1">
    <location>
        <begin position="589"/>
        <end position="603"/>
    </location>
</feature>
<dbReference type="InterPro" id="IPR058706">
    <property type="entry name" value="zf-C2H2_AHC1-like"/>
</dbReference>
<feature type="compositionally biased region" description="Basic and acidic residues" evidence="1">
    <location>
        <begin position="577"/>
        <end position="586"/>
    </location>
</feature>
<feature type="compositionally biased region" description="Acidic residues" evidence="1">
    <location>
        <begin position="606"/>
        <end position="615"/>
    </location>
</feature>